<dbReference type="SUPFAM" id="SSF69360">
    <property type="entry name" value="Cell wall binding repeat"/>
    <property type="match status" value="1"/>
</dbReference>
<reference evidence="1" key="1">
    <citation type="submission" date="2018-03" db="EMBL/GenBank/DDBJ databases">
        <title>Cross-interface Injection: A General Nanoliter Liquid Handling Method Applied to Single Cells Genome Amplification Automated Nanoliter Liquid Handling Applied to Single Cell Multiple Displacement Amplification.</title>
        <authorList>
            <person name="Yun J."/>
            <person name="Xu P."/>
            <person name="Xu J."/>
            <person name="Dai X."/>
            <person name="Wang Y."/>
            <person name="Zheng X."/>
            <person name="Cao C."/>
            <person name="Yi Q."/>
            <person name="Zhu Y."/>
            <person name="Wang L."/>
            <person name="Dong Z."/>
            <person name="Huang Y."/>
            <person name="Huang L."/>
            <person name="Du W."/>
        </authorList>
    </citation>
    <scope>NUCLEOTIDE SEQUENCE [LARGE SCALE GENOMIC DNA]</scope>
    <source>
        <strain evidence="1">Z-D3-2</strain>
    </source>
</reference>
<gene>
    <name evidence="1" type="ORF">C9940_03500</name>
</gene>
<accession>A0A2T4CXA6</accession>
<sequence>MFSQQFIFTTFSPEQEQTYHGNNSQKVGEVMNRTLFKTLGYILSALTFTGVSTSHAVQPTMAYVENLKIDLIFDDAGSFKNDRAAVMIANQGIAQFAMINPDGDILFTADEINDLDSGVTAYRKDNLWGIVDRNGKIILQPTYPKIQSFKEGYAAFIKDGMWGFLNTSGQQVVPAKYDKVGVFSEDLAGFKVNDQWGYLNTEGEEVIKAQFDEIQIFSEQRAAVRVDEEWGYIDAEGKRLIKPAFAQSRVFREGYAAVFVEGKWGYIDKKGDWLIRP</sequence>
<dbReference type="PANTHER" id="PTHR37841:SF1">
    <property type="entry name" value="DUF3298 DOMAIN-CONTAINING PROTEIN"/>
    <property type="match status" value="1"/>
</dbReference>
<protein>
    <recommendedName>
        <fullName evidence="2">WG repeat-containing protein</fullName>
    </recommendedName>
</protein>
<comment type="caution">
    <text evidence="1">The sequence shown here is derived from an EMBL/GenBank/DDBJ whole genome shotgun (WGS) entry which is preliminary data.</text>
</comment>
<dbReference type="AlphaFoldDB" id="A0A2T4CXA6"/>
<dbReference type="InterPro" id="IPR032774">
    <property type="entry name" value="WG_beta_rep"/>
</dbReference>
<proteinExistence type="predicted"/>
<name>A0A2T4CXA6_9GAMM</name>
<dbReference type="Pfam" id="PF14903">
    <property type="entry name" value="WG_beta_rep"/>
    <property type="match status" value="3"/>
</dbReference>
<evidence type="ECO:0000313" key="1">
    <source>
        <dbReference type="EMBL" id="PTB86175.1"/>
    </source>
</evidence>
<dbReference type="PANTHER" id="PTHR37841">
    <property type="entry name" value="GLR2918 PROTEIN"/>
    <property type="match status" value="1"/>
</dbReference>
<dbReference type="EMBL" id="PYVN01000033">
    <property type="protein sequence ID" value="PTB86175.1"/>
    <property type="molecule type" value="Genomic_DNA"/>
</dbReference>
<evidence type="ECO:0008006" key="2">
    <source>
        <dbReference type="Google" id="ProtNLM"/>
    </source>
</evidence>
<organism evidence="1">
    <name type="scientific">Pseudidiomarina aestuarii</name>
    <dbReference type="NCBI Taxonomy" id="624146"/>
    <lineage>
        <taxon>Bacteria</taxon>
        <taxon>Pseudomonadati</taxon>
        <taxon>Pseudomonadota</taxon>
        <taxon>Gammaproteobacteria</taxon>
        <taxon>Alteromonadales</taxon>
        <taxon>Idiomarinaceae</taxon>
        <taxon>Pseudidiomarina</taxon>
    </lineage>
</organism>